<feature type="region of interest" description="Disordered" evidence="1">
    <location>
        <begin position="18"/>
        <end position="66"/>
    </location>
</feature>
<protein>
    <submittedName>
        <fullName evidence="2">Uncharacterized protein</fullName>
    </submittedName>
</protein>
<accession>A0AAN6MB76</accession>
<keyword evidence="3" id="KW-1185">Reference proteome</keyword>
<evidence type="ECO:0000313" key="3">
    <source>
        <dbReference type="Proteomes" id="UP001303889"/>
    </source>
</evidence>
<dbReference type="Proteomes" id="UP001303889">
    <property type="component" value="Unassembled WGS sequence"/>
</dbReference>
<gene>
    <name evidence="2" type="ORF">C8A05DRAFT_39221</name>
</gene>
<evidence type="ECO:0000256" key="1">
    <source>
        <dbReference type="SAM" id="MobiDB-lite"/>
    </source>
</evidence>
<comment type="caution">
    <text evidence="2">The sequence shown here is derived from an EMBL/GenBank/DDBJ whole genome shotgun (WGS) entry which is preliminary data.</text>
</comment>
<organism evidence="2 3">
    <name type="scientific">Staphylotrichum tortipilum</name>
    <dbReference type="NCBI Taxonomy" id="2831512"/>
    <lineage>
        <taxon>Eukaryota</taxon>
        <taxon>Fungi</taxon>
        <taxon>Dikarya</taxon>
        <taxon>Ascomycota</taxon>
        <taxon>Pezizomycotina</taxon>
        <taxon>Sordariomycetes</taxon>
        <taxon>Sordariomycetidae</taxon>
        <taxon>Sordariales</taxon>
        <taxon>Chaetomiaceae</taxon>
        <taxon>Staphylotrichum</taxon>
    </lineage>
</organism>
<name>A0AAN6MB76_9PEZI</name>
<evidence type="ECO:0000313" key="2">
    <source>
        <dbReference type="EMBL" id="KAK3897234.1"/>
    </source>
</evidence>
<sequence>MALWGLNNASCLAAPSERLELPSSISPSSAQDQTTQGRRDSDSEGDGDGAFTDYEARKKRSRKEQAETNILLAKSNGYERGAAAQRINTEAGHEGHDFDPHVVDMQDGILKIYLDWCWDKRGRIDDFESLEALILGQHAQLPSIEELEDFWDFYHKRSVAY</sequence>
<reference evidence="2" key="2">
    <citation type="submission" date="2023-05" db="EMBL/GenBank/DDBJ databases">
        <authorList>
            <consortium name="Lawrence Berkeley National Laboratory"/>
            <person name="Steindorff A."/>
            <person name="Hensen N."/>
            <person name="Bonometti L."/>
            <person name="Westerberg I."/>
            <person name="Brannstrom I.O."/>
            <person name="Guillou S."/>
            <person name="Cros-Aarteil S."/>
            <person name="Calhoun S."/>
            <person name="Haridas S."/>
            <person name="Kuo A."/>
            <person name="Mondo S."/>
            <person name="Pangilinan J."/>
            <person name="Riley R."/>
            <person name="Labutti K."/>
            <person name="Andreopoulos B."/>
            <person name="Lipzen A."/>
            <person name="Chen C."/>
            <person name="Yanf M."/>
            <person name="Daum C."/>
            <person name="Ng V."/>
            <person name="Clum A."/>
            <person name="Ohm R."/>
            <person name="Martin F."/>
            <person name="Silar P."/>
            <person name="Natvig D."/>
            <person name="Lalanne C."/>
            <person name="Gautier V."/>
            <person name="Ament-Velasquez S.L."/>
            <person name="Kruys A."/>
            <person name="Hutchinson M.I."/>
            <person name="Powell A.J."/>
            <person name="Barry K."/>
            <person name="Miller A.N."/>
            <person name="Grigoriev I.V."/>
            <person name="Debuchy R."/>
            <person name="Gladieux P."/>
            <person name="Thoren M.H."/>
            <person name="Johannesson H."/>
        </authorList>
    </citation>
    <scope>NUCLEOTIDE SEQUENCE</scope>
    <source>
        <strain evidence="2">CBS 103.79</strain>
    </source>
</reference>
<feature type="compositionally biased region" description="Polar residues" evidence="1">
    <location>
        <begin position="23"/>
        <end position="36"/>
    </location>
</feature>
<reference evidence="2" key="1">
    <citation type="journal article" date="2023" name="Mol. Phylogenet. Evol.">
        <title>Genome-scale phylogeny and comparative genomics of the fungal order Sordariales.</title>
        <authorList>
            <person name="Hensen N."/>
            <person name="Bonometti L."/>
            <person name="Westerberg I."/>
            <person name="Brannstrom I.O."/>
            <person name="Guillou S."/>
            <person name="Cros-Aarteil S."/>
            <person name="Calhoun S."/>
            <person name="Haridas S."/>
            <person name="Kuo A."/>
            <person name="Mondo S."/>
            <person name="Pangilinan J."/>
            <person name="Riley R."/>
            <person name="LaButti K."/>
            <person name="Andreopoulos B."/>
            <person name="Lipzen A."/>
            <person name="Chen C."/>
            <person name="Yan M."/>
            <person name="Daum C."/>
            <person name="Ng V."/>
            <person name="Clum A."/>
            <person name="Steindorff A."/>
            <person name="Ohm R.A."/>
            <person name="Martin F."/>
            <person name="Silar P."/>
            <person name="Natvig D.O."/>
            <person name="Lalanne C."/>
            <person name="Gautier V."/>
            <person name="Ament-Velasquez S.L."/>
            <person name="Kruys A."/>
            <person name="Hutchinson M.I."/>
            <person name="Powell A.J."/>
            <person name="Barry K."/>
            <person name="Miller A.N."/>
            <person name="Grigoriev I.V."/>
            <person name="Debuchy R."/>
            <person name="Gladieux P."/>
            <person name="Hiltunen Thoren M."/>
            <person name="Johannesson H."/>
        </authorList>
    </citation>
    <scope>NUCLEOTIDE SEQUENCE</scope>
    <source>
        <strain evidence="2">CBS 103.79</strain>
    </source>
</reference>
<dbReference type="EMBL" id="MU856227">
    <property type="protein sequence ID" value="KAK3897234.1"/>
    <property type="molecule type" value="Genomic_DNA"/>
</dbReference>
<proteinExistence type="predicted"/>
<dbReference type="AlphaFoldDB" id="A0AAN6MB76"/>